<name>A0ABX5PQQ6_9GAMM</name>
<sequence>MTHTAMLTIMAMSIKTKALTDLTLSMGAFVG</sequence>
<dbReference type="EMBL" id="QJSY01000007">
    <property type="protein sequence ID" value="PYE59628.1"/>
    <property type="molecule type" value="Genomic_DNA"/>
</dbReference>
<accession>A0ABX5PQQ6</accession>
<reference evidence="1 2" key="1">
    <citation type="submission" date="2018-06" db="EMBL/GenBank/DDBJ databases">
        <title>Genomic Encyclopedia of Type Strains, Phase III (KMG-III): the genomes of soil and plant-associated and newly described type strains.</title>
        <authorList>
            <person name="Whitman W."/>
        </authorList>
    </citation>
    <scope>NUCLEOTIDE SEQUENCE [LARGE SCALE GENOMIC DNA]</scope>
    <source>
        <strain evidence="1 2">JC5</strain>
    </source>
</reference>
<dbReference type="Proteomes" id="UP000247584">
    <property type="component" value="Unassembled WGS sequence"/>
</dbReference>
<proteinExistence type="predicted"/>
<organism evidence="1 2">
    <name type="scientific">Shewanella chilikensis</name>
    <dbReference type="NCBI Taxonomy" id="558541"/>
    <lineage>
        <taxon>Bacteria</taxon>
        <taxon>Pseudomonadati</taxon>
        <taxon>Pseudomonadota</taxon>
        <taxon>Gammaproteobacteria</taxon>
        <taxon>Alteromonadales</taxon>
        <taxon>Shewanellaceae</taxon>
        <taxon>Shewanella</taxon>
    </lineage>
</organism>
<keyword evidence="2" id="KW-1185">Reference proteome</keyword>
<comment type="caution">
    <text evidence="1">The sequence shown here is derived from an EMBL/GenBank/DDBJ whole genome shotgun (WGS) entry which is preliminary data.</text>
</comment>
<gene>
    <name evidence="1" type="ORF">C8J23_107107</name>
</gene>
<evidence type="ECO:0000313" key="1">
    <source>
        <dbReference type="EMBL" id="PYE59628.1"/>
    </source>
</evidence>
<protein>
    <submittedName>
        <fullName evidence="1">Uncharacterized protein</fullName>
    </submittedName>
</protein>
<evidence type="ECO:0000313" key="2">
    <source>
        <dbReference type="Proteomes" id="UP000247584"/>
    </source>
</evidence>